<keyword evidence="4" id="KW-1185">Reference proteome</keyword>
<dbReference type="PIRSF" id="PIRSF029557">
    <property type="entry name" value="UCP029557"/>
    <property type="match status" value="1"/>
</dbReference>
<dbReference type="OrthoDB" id="3078366at2"/>
<dbReference type="InterPro" id="IPR048342">
    <property type="entry name" value="DUF1285_C"/>
</dbReference>
<dbReference type="InterPro" id="IPR023361">
    <property type="entry name" value="DUF1285_beta_roll_sf"/>
</dbReference>
<evidence type="ECO:0000313" key="3">
    <source>
        <dbReference type="EMBL" id="TKB46828.1"/>
    </source>
</evidence>
<accession>A0A4U1B867</accession>
<reference evidence="3 4" key="1">
    <citation type="submission" date="2019-04" db="EMBL/GenBank/DDBJ databases">
        <title>Thalassotalea guangxiensis sp. nov., isolated from sediment of the coastal wetland.</title>
        <authorList>
            <person name="Zheng S."/>
            <person name="Zhang D."/>
        </authorList>
    </citation>
    <scope>NUCLEOTIDE SEQUENCE [LARGE SCALE GENOMIC DNA]</scope>
    <source>
        <strain evidence="3 4">ZS-4</strain>
    </source>
</reference>
<proteinExistence type="predicted"/>
<dbReference type="Proteomes" id="UP000307999">
    <property type="component" value="Unassembled WGS sequence"/>
</dbReference>
<dbReference type="Pfam" id="PF21028">
    <property type="entry name" value="DUF1285_C"/>
    <property type="match status" value="1"/>
</dbReference>
<dbReference type="EMBL" id="SWDB01000006">
    <property type="protein sequence ID" value="TKB46828.1"/>
    <property type="molecule type" value="Genomic_DNA"/>
</dbReference>
<name>A0A4U1B867_9GAMM</name>
<dbReference type="Gene3D" id="2.30.270.10">
    <property type="entry name" value="duf1285 protein"/>
    <property type="match status" value="1"/>
</dbReference>
<dbReference type="AlphaFoldDB" id="A0A4U1B867"/>
<gene>
    <name evidence="3" type="ORF">E8M12_03185</name>
</gene>
<organism evidence="3 4">
    <name type="scientific">Thalassotalea mangrovi</name>
    <dbReference type="NCBI Taxonomy" id="2572245"/>
    <lineage>
        <taxon>Bacteria</taxon>
        <taxon>Pseudomonadati</taxon>
        <taxon>Pseudomonadota</taxon>
        <taxon>Gammaproteobacteria</taxon>
        <taxon>Alteromonadales</taxon>
        <taxon>Colwelliaceae</taxon>
        <taxon>Thalassotalea</taxon>
    </lineage>
</organism>
<evidence type="ECO:0000313" key="4">
    <source>
        <dbReference type="Proteomes" id="UP000307999"/>
    </source>
</evidence>
<sequence length="178" mass="20688">MSLEKLVNNLSLQENQGPPIEKWNPPFCGDIPIRINKNGEWFYQNSEITRQSLVRLFASVLWFENDHYYLVTPAEKVRIEVEDKPLIITQWQFLNTEQEPVIEVTTNVNDSVFISPEHPIESDDNGLKVRVRRNLYARVHRNIYYQWAEIAKIETDVKTGHDNAVIYSGGKAFSIGQL</sequence>
<dbReference type="RefSeq" id="WP_136734642.1">
    <property type="nucleotide sequence ID" value="NZ_SWDB01000006.1"/>
</dbReference>
<comment type="caution">
    <text evidence="3">The sequence shown here is derived from an EMBL/GenBank/DDBJ whole genome shotgun (WGS) entry which is preliminary data.</text>
</comment>
<feature type="domain" description="DUF1285" evidence="1">
    <location>
        <begin position="18"/>
        <end position="83"/>
    </location>
</feature>
<dbReference type="InterPro" id="IPR010707">
    <property type="entry name" value="DUF1285"/>
</dbReference>
<dbReference type="Pfam" id="PF06938">
    <property type="entry name" value="DUF1285_N"/>
    <property type="match status" value="1"/>
</dbReference>
<dbReference type="InterPro" id="IPR048341">
    <property type="entry name" value="DUF1285_N"/>
</dbReference>
<protein>
    <submittedName>
        <fullName evidence="3">DUF1285 domain-containing protein</fullName>
    </submittedName>
</protein>
<evidence type="ECO:0000259" key="2">
    <source>
        <dbReference type="Pfam" id="PF21028"/>
    </source>
</evidence>
<feature type="domain" description="DUF1285" evidence="2">
    <location>
        <begin position="85"/>
        <end position="175"/>
    </location>
</feature>
<dbReference type="Gene3D" id="3.10.540.10">
    <property type="entry name" value="duf1285 like domain"/>
    <property type="match status" value="1"/>
</dbReference>
<evidence type="ECO:0000259" key="1">
    <source>
        <dbReference type="Pfam" id="PF06938"/>
    </source>
</evidence>